<dbReference type="Gene3D" id="3.40.50.2000">
    <property type="entry name" value="Glycogen Phosphorylase B"/>
    <property type="match status" value="2"/>
</dbReference>
<sequence length="364" mass="41926">MKVLLLINSLQIGGAEKHVVTTANNLVNNNIEVYVCSVSNKIAQRNKLDERVTFYSLGEDENLSLKKVWRLGSYLKKNKIDIVHSHLFLSDIYNFLSSFTHYKKIKRISTEHSTSSRRKKYKSFGFIQRLIYRRFETIIAISNAVKIHVLKWTGVSHRKLVTIHNGTEIDIKPQKEIIEKYSQLTFRKVRIGTLARLEHRKDLRTSLRSIRYLVYKLGYTDFHYTIYGDGPQRNMLESYANELEINDFVDFPGFQSDINEVIDDIDIHILPSIEEGFGISIIETMARGIPNVGTVTGGIPEIISDSINGYLFNCGDYKELSNKLLTLMKEKEKILEFGIVASEQVRKKYTSTNAALELIEIYKS</sequence>
<gene>
    <name evidence="3" type="ORF">ACFSFY_14560</name>
</gene>
<dbReference type="EC" id="2.4.-.-" evidence="3"/>
<dbReference type="Pfam" id="PF00534">
    <property type="entry name" value="Glycos_transf_1"/>
    <property type="match status" value="1"/>
</dbReference>
<dbReference type="RefSeq" id="WP_381539255.1">
    <property type="nucleotide sequence ID" value="NZ_JBHUGI010000034.1"/>
</dbReference>
<keyword evidence="3" id="KW-0328">Glycosyltransferase</keyword>
<feature type="domain" description="Glycosyl transferase family 1" evidence="1">
    <location>
        <begin position="189"/>
        <end position="333"/>
    </location>
</feature>
<dbReference type="Pfam" id="PF13439">
    <property type="entry name" value="Glyco_transf_4"/>
    <property type="match status" value="1"/>
</dbReference>
<accession>A0ABW4SL80</accession>
<evidence type="ECO:0000259" key="1">
    <source>
        <dbReference type="Pfam" id="PF00534"/>
    </source>
</evidence>
<dbReference type="GO" id="GO:0016757">
    <property type="term" value="F:glycosyltransferase activity"/>
    <property type="evidence" value="ECO:0007669"/>
    <property type="project" value="UniProtKB-KW"/>
</dbReference>
<dbReference type="Proteomes" id="UP001597218">
    <property type="component" value="Unassembled WGS sequence"/>
</dbReference>
<organism evidence="3 4">
    <name type="scientific">Sporosarcina siberiensis</name>
    <dbReference type="NCBI Taxonomy" id="1365606"/>
    <lineage>
        <taxon>Bacteria</taxon>
        <taxon>Bacillati</taxon>
        <taxon>Bacillota</taxon>
        <taxon>Bacilli</taxon>
        <taxon>Bacillales</taxon>
        <taxon>Caryophanaceae</taxon>
        <taxon>Sporosarcina</taxon>
    </lineage>
</organism>
<dbReference type="SUPFAM" id="SSF53756">
    <property type="entry name" value="UDP-Glycosyltransferase/glycogen phosphorylase"/>
    <property type="match status" value="1"/>
</dbReference>
<dbReference type="PANTHER" id="PTHR12526">
    <property type="entry name" value="GLYCOSYLTRANSFERASE"/>
    <property type="match status" value="1"/>
</dbReference>
<evidence type="ECO:0000259" key="2">
    <source>
        <dbReference type="Pfam" id="PF13439"/>
    </source>
</evidence>
<dbReference type="EMBL" id="JBHUGI010000034">
    <property type="protein sequence ID" value="MFD1929262.1"/>
    <property type="molecule type" value="Genomic_DNA"/>
</dbReference>
<proteinExistence type="predicted"/>
<dbReference type="CDD" id="cd03811">
    <property type="entry name" value="GT4_GT28_WabH-like"/>
    <property type="match status" value="1"/>
</dbReference>
<protein>
    <submittedName>
        <fullName evidence="3">Glycosyltransferase</fullName>
        <ecNumber evidence="3">2.4.-.-</ecNumber>
    </submittedName>
</protein>
<evidence type="ECO:0000313" key="3">
    <source>
        <dbReference type="EMBL" id="MFD1929262.1"/>
    </source>
</evidence>
<comment type="caution">
    <text evidence="3">The sequence shown here is derived from an EMBL/GenBank/DDBJ whole genome shotgun (WGS) entry which is preliminary data.</text>
</comment>
<name>A0ABW4SL80_9BACL</name>
<dbReference type="InterPro" id="IPR001296">
    <property type="entry name" value="Glyco_trans_1"/>
</dbReference>
<evidence type="ECO:0000313" key="4">
    <source>
        <dbReference type="Proteomes" id="UP001597218"/>
    </source>
</evidence>
<dbReference type="InterPro" id="IPR028098">
    <property type="entry name" value="Glyco_trans_4-like_N"/>
</dbReference>
<reference evidence="4" key="1">
    <citation type="journal article" date="2019" name="Int. J. Syst. Evol. Microbiol.">
        <title>The Global Catalogue of Microorganisms (GCM) 10K type strain sequencing project: providing services to taxonomists for standard genome sequencing and annotation.</title>
        <authorList>
            <consortium name="The Broad Institute Genomics Platform"/>
            <consortium name="The Broad Institute Genome Sequencing Center for Infectious Disease"/>
            <person name="Wu L."/>
            <person name="Ma J."/>
        </authorList>
    </citation>
    <scope>NUCLEOTIDE SEQUENCE [LARGE SCALE GENOMIC DNA]</scope>
    <source>
        <strain evidence="4">CGMCC 4.7177</strain>
    </source>
</reference>
<dbReference type="PANTHER" id="PTHR12526:SF638">
    <property type="entry name" value="SPORE COAT PROTEIN SA"/>
    <property type="match status" value="1"/>
</dbReference>
<keyword evidence="3" id="KW-0808">Transferase</keyword>
<keyword evidence="4" id="KW-1185">Reference proteome</keyword>
<feature type="domain" description="Glycosyltransferase subfamily 4-like N-terminal" evidence="2">
    <location>
        <begin position="12"/>
        <end position="169"/>
    </location>
</feature>